<accession>A0A9P6RJ96</accession>
<proteinExistence type="predicted"/>
<organism evidence="2 3">
    <name type="scientific">Linnemannia gamsii</name>
    <dbReference type="NCBI Taxonomy" id="64522"/>
    <lineage>
        <taxon>Eukaryota</taxon>
        <taxon>Fungi</taxon>
        <taxon>Fungi incertae sedis</taxon>
        <taxon>Mucoromycota</taxon>
        <taxon>Mortierellomycotina</taxon>
        <taxon>Mortierellomycetes</taxon>
        <taxon>Mortierellales</taxon>
        <taxon>Mortierellaceae</taxon>
        <taxon>Linnemannia</taxon>
    </lineage>
</organism>
<keyword evidence="3" id="KW-1185">Reference proteome</keyword>
<evidence type="ECO:0000256" key="1">
    <source>
        <dbReference type="SAM" id="MobiDB-lite"/>
    </source>
</evidence>
<name>A0A9P6RJ96_9FUNG</name>
<dbReference type="EMBL" id="JAAAIN010000107">
    <property type="protein sequence ID" value="KAG0320239.1"/>
    <property type="molecule type" value="Genomic_DNA"/>
</dbReference>
<dbReference type="Proteomes" id="UP000823405">
    <property type="component" value="Unassembled WGS sequence"/>
</dbReference>
<dbReference type="OrthoDB" id="2340688at2759"/>
<sequence length="237" mass="26590">MSNQRHYRNYIAARNNVDNSNTNPSSVDKTVDGHSESSTSYLTNTSTPPTPSERERTVARRFIEVSGPVPFSGSDGFHGRAVCVTLGTFDCSHPPDNSNDWVGHRHADPERSLVPIDDHHLDHHLKTYPDVIASARCQAISLHQLVDLYINGHLSIYPGAPSLETLDLILDFIQPEVNAHLGHAAETVTLVCCYVTFFDPASKDSKTILEHITVEYFCSPWTKKWNRRAKREVVKEK</sequence>
<feature type="compositionally biased region" description="Polar residues" evidence="1">
    <location>
        <begin position="36"/>
        <end position="47"/>
    </location>
</feature>
<dbReference type="AlphaFoldDB" id="A0A9P6RJ96"/>
<reference evidence="2" key="1">
    <citation type="journal article" date="2020" name="Fungal Divers.">
        <title>Resolving the Mortierellaceae phylogeny through synthesis of multi-gene phylogenetics and phylogenomics.</title>
        <authorList>
            <person name="Vandepol N."/>
            <person name="Liber J."/>
            <person name="Desiro A."/>
            <person name="Na H."/>
            <person name="Kennedy M."/>
            <person name="Barry K."/>
            <person name="Grigoriev I.V."/>
            <person name="Miller A.N."/>
            <person name="O'Donnell K."/>
            <person name="Stajich J.E."/>
            <person name="Bonito G."/>
        </authorList>
    </citation>
    <scope>NUCLEOTIDE SEQUENCE</scope>
    <source>
        <strain evidence="2">NVP60</strain>
    </source>
</reference>
<feature type="compositionally biased region" description="Polar residues" evidence="1">
    <location>
        <begin position="16"/>
        <end position="28"/>
    </location>
</feature>
<gene>
    <name evidence="2" type="ORF">BGZ97_000390</name>
</gene>
<evidence type="ECO:0000313" key="2">
    <source>
        <dbReference type="EMBL" id="KAG0320239.1"/>
    </source>
</evidence>
<protein>
    <submittedName>
        <fullName evidence="2">Uncharacterized protein</fullName>
    </submittedName>
</protein>
<comment type="caution">
    <text evidence="2">The sequence shown here is derived from an EMBL/GenBank/DDBJ whole genome shotgun (WGS) entry which is preliminary data.</text>
</comment>
<feature type="region of interest" description="Disordered" evidence="1">
    <location>
        <begin position="13"/>
        <end position="55"/>
    </location>
</feature>
<evidence type="ECO:0000313" key="3">
    <source>
        <dbReference type="Proteomes" id="UP000823405"/>
    </source>
</evidence>